<name>A0AAW1M592_SAPOF</name>
<feature type="transmembrane region" description="Helical" evidence="1">
    <location>
        <begin position="79"/>
        <end position="97"/>
    </location>
</feature>
<evidence type="ECO:0000313" key="3">
    <source>
        <dbReference type="Proteomes" id="UP001443914"/>
    </source>
</evidence>
<evidence type="ECO:0000256" key="1">
    <source>
        <dbReference type="SAM" id="Phobius"/>
    </source>
</evidence>
<accession>A0AAW1M592</accession>
<organism evidence="2 3">
    <name type="scientific">Saponaria officinalis</name>
    <name type="common">Common soapwort</name>
    <name type="synonym">Lychnis saponaria</name>
    <dbReference type="NCBI Taxonomy" id="3572"/>
    <lineage>
        <taxon>Eukaryota</taxon>
        <taxon>Viridiplantae</taxon>
        <taxon>Streptophyta</taxon>
        <taxon>Embryophyta</taxon>
        <taxon>Tracheophyta</taxon>
        <taxon>Spermatophyta</taxon>
        <taxon>Magnoliopsida</taxon>
        <taxon>eudicotyledons</taxon>
        <taxon>Gunneridae</taxon>
        <taxon>Pentapetalae</taxon>
        <taxon>Caryophyllales</taxon>
        <taxon>Caryophyllaceae</taxon>
        <taxon>Caryophylleae</taxon>
        <taxon>Saponaria</taxon>
    </lineage>
</organism>
<dbReference type="EMBL" id="JBDFQZ010000003">
    <property type="protein sequence ID" value="KAK9741443.1"/>
    <property type="molecule type" value="Genomic_DNA"/>
</dbReference>
<gene>
    <name evidence="2" type="ORF">RND81_03G106400</name>
</gene>
<sequence>MAPPTSSISFNYFQIVHFSPGLLKFIFPLLYCPPRSSLLEFGPSIYLLAVWLFGVGPAVLSTTLPSAGSAYMKGYRMKTLTVAPSVTLTSVVSLWIIRIC</sequence>
<feature type="transmembrane region" description="Helical" evidence="1">
    <location>
        <begin position="44"/>
        <end position="67"/>
    </location>
</feature>
<dbReference type="AlphaFoldDB" id="A0AAW1M592"/>
<evidence type="ECO:0000313" key="2">
    <source>
        <dbReference type="EMBL" id="KAK9741443.1"/>
    </source>
</evidence>
<keyword evidence="1" id="KW-0812">Transmembrane</keyword>
<proteinExistence type="predicted"/>
<dbReference type="Proteomes" id="UP001443914">
    <property type="component" value="Unassembled WGS sequence"/>
</dbReference>
<reference evidence="2" key="1">
    <citation type="submission" date="2024-03" db="EMBL/GenBank/DDBJ databases">
        <title>WGS assembly of Saponaria officinalis var. Norfolk2.</title>
        <authorList>
            <person name="Jenkins J."/>
            <person name="Shu S."/>
            <person name="Grimwood J."/>
            <person name="Barry K."/>
            <person name="Goodstein D."/>
            <person name="Schmutz J."/>
            <person name="Leebens-Mack J."/>
            <person name="Osbourn A."/>
        </authorList>
    </citation>
    <scope>NUCLEOTIDE SEQUENCE [LARGE SCALE GENOMIC DNA]</scope>
    <source>
        <strain evidence="2">JIC</strain>
    </source>
</reference>
<protein>
    <submittedName>
        <fullName evidence="2">Uncharacterized protein</fullName>
    </submittedName>
</protein>
<comment type="caution">
    <text evidence="2">The sequence shown here is derived from an EMBL/GenBank/DDBJ whole genome shotgun (WGS) entry which is preliminary data.</text>
</comment>
<keyword evidence="1" id="KW-1133">Transmembrane helix</keyword>
<keyword evidence="1" id="KW-0472">Membrane</keyword>
<feature type="transmembrane region" description="Helical" evidence="1">
    <location>
        <begin position="12"/>
        <end position="32"/>
    </location>
</feature>
<keyword evidence="3" id="KW-1185">Reference proteome</keyword>